<feature type="repeat" description="ANK" evidence="3">
    <location>
        <begin position="181"/>
        <end position="213"/>
    </location>
</feature>
<keyword evidence="2 3" id="KW-0040">ANK repeat</keyword>
<feature type="repeat" description="ANK" evidence="3">
    <location>
        <begin position="77"/>
        <end position="109"/>
    </location>
</feature>
<dbReference type="PROSITE" id="PS50297">
    <property type="entry name" value="ANK_REP_REGION"/>
    <property type="match status" value="1"/>
</dbReference>
<dbReference type="SUPFAM" id="SSF48403">
    <property type="entry name" value="Ankyrin repeat"/>
    <property type="match status" value="1"/>
</dbReference>
<dbReference type="EMBL" id="MNBE01000582">
    <property type="protein sequence ID" value="OKP07492.1"/>
    <property type="molecule type" value="Genomic_DNA"/>
</dbReference>
<dbReference type="PANTHER" id="PTHR24166:SF48">
    <property type="entry name" value="PROTEIN VAPYRIN"/>
    <property type="match status" value="1"/>
</dbReference>
<reference evidence="5 6" key="1">
    <citation type="submission" date="2016-10" db="EMBL/GenBank/DDBJ databases">
        <title>Genome sequence of the ascomycete fungus Penicillium subrubescens.</title>
        <authorList>
            <person name="De Vries R.P."/>
            <person name="Peng M."/>
            <person name="Dilokpimol A."/>
            <person name="Hilden K."/>
            <person name="Makela M.R."/>
            <person name="Grigoriev I."/>
            <person name="Riley R."/>
            <person name="Granchi Z."/>
        </authorList>
    </citation>
    <scope>NUCLEOTIDE SEQUENCE [LARGE SCALE GENOMIC DNA]</scope>
    <source>
        <strain evidence="5 6">CBS 132785</strain>
    </source>
</reference>
<dbReference type="STRING" id="1316194.A0A1Q5U4T5"/>
<dbReference type="Gene3D" id="1.25.40.20">
    <property type="entry name" value="Ankyrin repeat-containing domain"/>
    <property type="match status" value="2"/>
</dbReference>
<evidence type="ECO:0000256" key="3">
    <source>
        <dbReference type="PROSITE-ProRule" id="PRU00023"/>
    </source>
</evidence>
<dbReference type="Pfam" id="PF12796">
    <property type="entry name" value="Ank_2"/>
    <property type="match status" value="1"/>
</dbReference>
<comment type="caution">
    <text evidence="5">The sequence shown here is derived from an EMBL/GenBank/DDBJ whole genome shotgun (WGS) entry which is preliminary data.</text>
</comment>
<dbReference type="InterPro" id="IPR036770">
    <property type="entry name" value="Ankyrin_rpt-contain_sf"/>
</dbReference>
<gene>
    <name evidence="5" type="ORF">PENSUB_6081</name>
</gene>
<evidence type="ECO:0000256" key="2">
    <source>
        <dbReference type="ARBA" id="ARBA00023043"/>
    </source>
</evidence>
<sequence length="238" mass="26068">MITFQKALDAGAPLPANPHFGKTMEEPVVNAYGKNVGRRVYEECRAHPASLAAKGGHEEMIRFMIGRGVNVNLRDGDGFTLLAFASIYGHTSLARFLLSQGARQRFSSHMSHYPLRLAVYHGYEDLVDLLVENLKQGWADGFLEQIQDAVCGAVVAGQTSMVRYLIEHHNAPVTFVMYYGHPMTPHMQAARDGRADMVRLLLQLGDEVDVGSSLSPRLGQSPLSPLAEAARGNHAEVA</sequence>
<dbReference type="InterPro" id="IPR002110">
    <property type="entry name" value="Ankyrin_rpt"/>
</dbReference>
<feature type="region of interest" description="Disordered" evidence="4">
    <location>
        <begin position="213"/>
        <end position="238"/>
    </location>
</feature>
<protein>
    <submittedName>
        <fullName evidence="5">Ankyrin-3</fullName>
    </submittedName>
</protein>
<keyword evidence="6" id="KW-1185">Reference proteome</keyword>
<dbReference type="InterPro" id="IPR050889">
    <property type="entry name" value="Dendritic_Spine_Reg/Scaffold"/>
</dbReference>
<evidence type="ECO:0000256" key="4">
    <source>
        <dbReference type="SAM" id="MobiDB-lite"/>
    </source>
</evidence>
<dbReference type="AlphaFoldDB" id="A0A1Q5U4T5"/>
<name>A0A1Q5U4T5_9EURO</name>
<evidence type="ECO:0000313" key="5">
    <source>
        <dbReference type="EMBL" id="OKP07492.1"/>
    </source>
</evidence>
<feature type="repeat" description="ANK" evidence="3">
    <location>
        <begin position="48"/>
        <end position="76"/>
    </location>
</feature>
<organism evidence="5 6">
    <name type="scientific">Penicillium subrubescens</name>
    <dbReference type="NCBI Taxonomy" id="1316194"/>
    <lineage>
        <taxon>Eukaryota</taxon>
        <taxon>Fungi</taxon>
        <taxon>Dikarya</taxon>
        <taxon>Ascomycota</taxon>
        <taxon>Pezizomycotina</taxon>
        <taxon>Eurotiomycetes</taxon>
        <taxon>Eurotiomycetidae</taxon>
        <taxon>Eurotiales</taxon>
        <taxon>Aspergillaceae</taxon>
        <taxon>Penicillium</taxon>
    </lineage>
</organism>
<evidence type="ECO:0000256" key="1">
    <source>
        <dbReference type="ARBA" id="ARBA00022737"/>
    </source>
</evidence>
<accession>A0A1Q5U4T5</accession>
<dbReference type="SMART" id="SM00248">
    <property type="entry name" value="ANK"/>
    <property type="match status" value="5"/>
</dbReference>
<dbReference type="PROSITE" id="PS50088">
    <property type="entry name" value="ANK_REPEAT"/>
    <property type="match status" value="3"/>
</dbReference>
<proteinExistence type="predicted"/>
<dbReference type="Proteomes" id="UP000186955">
    <property type="component" value="Unassembled WGS sequence"/>
</dbReference>
<evidence type="ECO:0000313" key="6">
    <source>
        <dbReference type="Proteomes" id="UP000186955"/>
    </source>
</evidence>
<keyword evidence="1" id="KW-0677">Repeat</keyword>
<dbReference type="PANTHER" id="PTHR24166">
    <property type="entry name" value="ROLLING PEBBLES, ISOFORM B"/>
    <property type="match status" value="1"/>
</dbReference>